<evidence type="ECO:0000256" key="5">
    <source>
        <dbReference type="ARBA" id="ARBA00023136"/>
    </source>
</evidence>
<proteinExistence type="predicted"/>
<dbReference type="NCBIfam" id="TIGR00360">
    <property type="entry name" value="ComEC_N-term"/>
    <property type="match status" value="1"/>
</dbReference>
<dbReference type="InterPro" id="IPR036866">
    <property type="entry name" value="RibonucZ/Hydroxyglut_hydro"/>
</dbReference>
<organism evidence="9 10">
    <name type="scientific">Candidatus Mailhella merdigallinarum</name>
    <dbReference type="NCBI Taxonomy" id="2838658"/>
    <lineage>
        <taxon>Bacteria</taxon>
        <taxon>Pseudomonadati</taxon>
        <taxon>Thermodesulfobacteriota</taxon>
        <taxon>Desulfovibrionia</taxon>
        <taxon>Desulfovibrionales</taxon>
        <taxon>Desulfovibrionaceae</taxon>
        <taxon>Mailhella</taxon>
    </lineage>
</organism>
<feature type="transmembrane region" description="Helical" evidence="7">
    <location>
        <begin position="506"/>
        <end position="524"/>
    </location>
</feature>
<evidence type="ECO:0000313" key="9">
    <source>
        <dbReference type="EMBL" id="HJA08138.1"/>
    </source>
</evidence>
<name>A0A9D2HBJ0_9BACT</name>
<comment type="caution">
    <text evidence="9">The sequence shown here is derived from an EMBL/GenBank/DDBJ whole genome shotgun (WGS) entry which is preliminary data.</text>
</comment>
<reference evidence="9" key="2">
    <citation type="submission" date="2021-04" db="EMBL/GenBank/DDBJ databases">
        <authorList>
            <person name="Gilroy R."/>
        </authorList>
    </citation>
    <scope>NUCLEOTIDE SEQUENCE</scope>
    <source>
        <strain evidence="9">CHK186-16707</strain>
    </source>
</reference>
<dbReference type="PANTHER" id="PTHR30619:SF7">
    <property type="entry name" value="BETA-LACTAMASE DOMAIN PROTEIN"/>
    <property type="match status" value="1"/>
</dbReference>
<feature type="transmembrane region" description="Helical" evidence="7">
    <location>
        <begin position="374"/>
        <end position="393"/>
    </location>
</feature>
<dbReference type="PANTHER" id="PTHR30619">
    <property type="entry name" value="DNA INTERNALIZATION/COMPETENCE PROTEIN COMEC/REC2"/>
    <property type="match status" value="1"/>
</dbReference>
<dbReference type="EMBL" id="DXAN01000005">
    <property type="protein sequence ID" value="HJA08138.1"/>
    <property type="molecule type" value="Genomic_DNA"/>
</dbReference>
<dbReference type="SMART" id="SM00849">
    <property type="entry name" value="Lactamase_B"/>
    <property type="match status" value="1"/>
</dbReference>
<dbReference type="GO" id="GO:0005886">
    <property type="term" value="C:plasma membrane"/>
    <property type="evidence" value="ECO:0007669"/>
    <property type="project" value="UniProtKB-SubCell"/>
</dbReference>
<dbReference type="Proteomes" id="UP000824225">
    <property type="component" value="Unassembled WGS sequence"/>
</dbReference>
<dbReference type="Pfam" id="PF13567">
    <property type="entry name" value="DUF4131"/>
    <property type="match status" value="1"/>
</dbReference>
<evidence type="ECO:0000256" key="1">
    <source>
        <dbReference type="ARBA" id="ARBA00004651"/>
    </source>
</evidence>
<dbReference type="InterPro" id="IPR035681">
    <property type="entry name" value="ComA-like_MBL"/>
</dbReference>
<dbReference type="CDD" id="cd07731">
    <property type="entry name" value="ComA-like_MBL-fold"/>
    <property type="match status" value="1"/>
</dbReference>
<evidence type="ECO:0000256" key="4">
    <source>
        <dbReference type="ARBA" id="ARBA00022989"/>
    </source>
</evidence>
<evidence type="ECO:0000256" key="2">
    <source>
        <dbReference type="ARBA" id="ARBA00022475"/>
    </source>
</evidence>
<dbReference type="AlphaFoldDB" id="A0A9D2HBJ0"/>
<dbReference type="Pfam" id="PF00753">
    <property type="entry name" value="Lactamase_B"/>
    <property type="match status" value="1"/>
</dbReference>
<keyword evidence="5 7" id="KW-0472">Membrane</keyword>
<keyword evidence="3 7" id="KW-0812">Transmembrane</keyword>
<feature type="transmembrane region" description="Helical" evidence="7">
    <location>
        <begin position="303"/>
        <end position="323"/>
    </location>
</feature>
<feature type="domain" description="Metallo-beta-lactamase" evidence="8">
    <location>
        <begin position="577"/>
        <end position="784"/>
    </location>
</feature>
<dbReference type="InterPro" id="IPR001279">
    <property type="entry name" value="Metallo-B-lactamas"/>
</dbReference>
<evidence type="ECO:0000256" key="7">
    <source>
        <dbReference type="SAM" id="Phobius"/>
    </source>
</evidence>
<feature type="transmembrane region" description="Helical" evidence="7">
    <location>
        <begin position="271"/>
        <end position="291"/>
    </location>
</feature>
<reference evidence="9" key="1">
    <citation type="journal article" date="2021" name="PeerJ">
        <title>Extensive microbial diversity within the chicken gut microbiome revealed by metagenomics and culture.</title>
        <authorList>
            <person name="Gilroy R."/>
            <person name="Ravi A."/>
            <person name="Getino M."/>
            <person name="Pursley I."/>
            <person name="Horton D.L."/>
            <person name="Alikhan N.F."/>
            <person name="Baker D."/>
            <person name="Gharbi K."/>
            <person name="Hall N."/>
            <person name="Watson M."/>
            <person name="Adriaenssens E.M."/>
            <person name="Foster-Nyarko E."/>
            <person name="Jarju S."/>
            <person name="Secka A."/>
            <person name="Antonio M."/>
            <person name="Oren A."/>
            <person name="Chaudhuri R.R."/>
            <person name="La Ragione R."/>
            <person name="Hildebrand F."/>
            <person name="Pallen M.J."/>
        </authorList>
    </citation>
    <scope>NUCLEOTIDE SEQUENCE</scope>
    <source>
        <strain evidence="9">CHK186-16707</strain>
    </source>
</reference>
<evidence type="ECO:0000256" key="6">
    <source>
        <dbReference type="SAM" id="MobiDB-lite"/>
    </source>
</evidence>
<dbReference type="InterPro" id="IPR025405">
    <property type="entry name" value="DUF4131"/>
</dbReference>
<feature type="transmembrane region" description="Helical" evidence="7">
    <location>
        <begin position="405"/>
        <end position="424"/>
    </location>
</feature>
<dbReference type="Gene3D" id="3.60.15.10">
    <property type="entry name" value="Ribonuclease Z/Hydroxyacylglutathione hydrolase-like"/>
    <property type="match status" value="1"/>
</dbReference>
<protein>
    <submittedName>
        <fullName evidence="9">ComEC/Rec2 family competence protein</fullName>
    </submittedName>
</protein>
<accession>A0A9D2HBJ0</accession>
<keyword evidence="4 7" id="KW-1133">Transmembrane helix</keyword>
<dbReference type="SUPFAM" id="SSF56281">
    <property type="entry name" value="Metallo-hydrolase/oxidoreductase"/>
    <property type="match status" value="1"/>
</dbReference>
<gene>
    <name evidence="9" type="ORF">H9962_02940</name>
</gene>
<feature type="transmembrane region" description="Helical" evidence="7">
    <location>
        <begin position="536"/>
        <end position="554"/>
    </location>
</feature>
<dbReference type="InterPro" id="IPR004477">
    <property type="entry name" value="ComEC_N"/>
</dbReference>
<feature type="region of interest" description="Disordered" evidence="6">
    <location>
        <begin position="215"/>
        <end position="236"/>
    </location>
</feature>
<evidence type="ECO:0000313" key="10">
    <source>
        <dbReference type="Proteomes" id="UP000824225"/>
    </source>
</evidence>
<evidence type="ECO:0000259" key="8">
    <source>
        <dbReference type="SMART" id="SM00849"/>
    </source>
</evidence>
<feature type="transmembrane region" description="Helical" evidence="7">
    <location>
        <begin position="475"/>
        <end position="494"/>
    </location>
</feature>
<dbReference type="InterPro" id="IPR052159">
    <property type="entry name" value="Competence_DNA_uptake"/>
</dbReference>
<comment type="subcellular location">
    <subcellularLocation>
        <location evidence="1">Cell membrane</location>
        <topology evidence="1">Multi-pass membrane protein</topology>
    </subcellularLocation>
</comment>
<evidence type="ECO:0000256" key="3">
    <source>
        <dbReference type="ARBA" id="ARBA00022692"/>
    </source>
</evidence>
<dbReference type="Pfam" id="PF03772">
    <property type="entry name" value="Competence"/>
    <property type="match status" value="1"/>
</dbReference>
<keyword evidence="2" id="KW-1003">Cell membrane</keyword>
<feature type="transmembrane region" description="Helical" evidence="7">
    <location>
        <begin position="444"/>
        <end position="468"/>
    </location>
</feature>
<sequence>MLAPRPAPALLFRQICVLAAVAGVWAGRAPIPGLTAAVLVWIAAGALPRARLAVFLLCVAAGAGLSLATRPEAPPTPPDWFEAGSSVRLQGRVAEVSGQPDRRLRVLLEDVRPEGDLAAAPLPGRVNWTWDRNKSAPGPRPLPGQTVGLTAKLRPVSGFANEGVGDSSAYWAARNVRFSAWTYGDRGQVTLSGPGNTAAVLRERWRSALETALAPDASPVSEVGAETPPPTPDDAASQARAMLPALLFGDRYGLDSATLDMFTRAGLVHSLALSGQHLALAATAAALLVWLLSRGRAAVLLRLPRRGLLLITAAPPAALYLWVGGAPPSLVRAALMLLGGALFCLSRRARAPADPLFFAVLCLLLAWPQSVFDLSVQLSVLSVAGIMAALPWLRPSVPARTPLGRAARGALTLIVVSLAAQLATLPITLHTFGRLTPLFPLNLLWLPLLELVVLPLAALGAVLLTALGPQPVSDALFNLAAFPGQGLITMLEWLRDHGRLVVEQGLRPLAPAALGYAAAGAAFVCLRGRRGAESGAARRLALAAALLLPLGAVIRETQDWCARREQRVTLRVLDVGQSQALALEWPGGRLLLDGGGSLSPRFDPGQDVVAPALTANRPPRLNMVLASHADLDHVRGLIAILETFDVAAFGRSALPFIREKDGDDSDAARLEAMRLRRRVPLREFRAGDTLDLGGGLSLDIVHPPERGRFSSNNGSLVARLTLRGHGLALLCGDAQKPALRRMLQSGADLRADVLVLPHHGSATSLSPDFYDAVSPRVALISCGAYNSFGFPRPEVLAALAERGIPVLTTARHGELRATWTGAGRNETAAPVLTVFRPFRSPGLAPTPGASLSLPGDAG</sequence>